<dbReference type="PROSITE" id="PS51755">
    <property type="entry name" value="OMPR_PHOB"/>
    <property type="match status" value="1"/>
</dbReference>
<evidence type="ECO:0000256" key="3">
    <source>
        <dbReference type="ARBA" id="ARBA00023125"/>
    </source>
</evidence>
<dbReference type="Gene3D" id="1.10.10.10">
    <property type="entry name" value="Winged helix-like DNA-binding domain superfamily/Winged helix DNA-binding domain"/>
    <property type="match status" value="1"/>
</dbReference>
<keyword evidence="3 5" id="KW-0238">DNA-binding</keyword>
<dbReference type="PANTHER" id="PTHR48111">
    <property type="entry name" value="REGULATOR OF RPOS"/>
    <property type="match status" value="1"/>
</dbReference>
<organism evidence="7 8">
    <name type="scientific">Rugosimonospora acidiphila</name>
    <dbReference type="NCBI Taxonomy" id="556531"/>
    <lineage>
        <taxon>Bacteria</taxon>
        <taxon>Bacillati</taxon>
        <taxon>Actinomycetota</taxon>
        <taxon>Actinomycetes</taxon>
        <taxon>Micromonosporales</taxon>
        <taxon>Micromonosporaceae</taxon>
        <taxon>Rugosimonospora</taxon>
    </lineage>
</organism>
<dbReference type="InterPro" id="IPR001867">
    <property type="entry name" value="OmpR/PhoB-type_DNA-bd"/>
</dbReference>
<dbReference type="Pfam" id="PF00486">
    <property type="entry name" value="Trans_reg_C"/>
    <property type="match status" value="1"/>
</dbReference>
<gene>
    <name evidence="7" type="ORF">GCM10023322_74740</name>
</gene>
<feature type="domain" description="OmpR/PhoB-type" evidence="6">
    <location>
        <begin position="99"/>
        <end position="199"/>
    </location>
</feature>
<keyword evidence="8" id="KW-1185">Reference proteome</keyword>
<evidence type="ECO:0000313" key="8">
    <source>
        <dbReference type="Proteomes" id="UP001501570"/>
    </source>
</evidence>
<proteinExistence type="predicted"/>
<dbReference type="CDD" id="cd00383">
    <property type="entry name" value="trans_reg_C"/>
    <property type="match status" value="1"/>
</dbReference>
<dbReference type="RefSeq" id="WP_345637942.1">
    <property type="nucleotide sequence ID" value="NZ_BAABJQ010000037.1"/>
</dbReference>
<dbReference type="InterPro" id="IPR039420">
    <property type="entry name" value="WalR-like"/>
</dbReference>
<evidence type="ECO:0000256" key="4">
    <source>
        <dbReference type="ARBA" id="ARBA00023163"/>
    </source>
</evidence>
<accession>A0ABP9SPX9</accession>
<dbReference type="InterPro" id="IPR036388">
    <property type="entry name" value="WH-like_DNA-bd_sf"/>
</dbReference>
<evidence type="ECO:0000259" key="6">
    <source>
        <dbReference type="PROSITE" id="PS51755"/>
    </source>
</evidence>
<evidence type="ECO:0000256" key="1">
    <source>
        <dbReference type="ARBA" id="ARBA00022553"/>
    </source>
</evidence>
<dbReference type="Proteomes" id="UP001501570">
    <property type="component" value="Unassembled WGS sequence"/>
</dbReference>
<keyword evidence="1" id="KW-0597">Phosphoprotein</keyword>
<dbReference type="SMART" id="SM00862">
    <property type="entry name" value="Trans_reg_C"/>
    <property type="match status" value="1"/>
</dbReference>
<dbReference type="PANTHER" id="PTHR48111:SF4">
    <property type="entry name" value="DNA-BINDING DUAL TRANSCRIPTIONAL REGULATOR OMPR"/>
    <property type="match status" value="1"/>
</dbReference>
<dbReference type="EMBL" id="BAABJQ010000037">
    <property type="protein sequence ID" value="GAA5199335.1"/>
    <property type="molecule type" value="Genomic_DNA"/>
</dbReference>
<feature type="DNA-binding region" description="OmpR/PhoB-type" evidence="5">
    <location>
        <begin position="99"/>
        <end position="199"/>
    </location>
</feature>
<dbReference type="InterPro" id="IPR016032">
    <property type="entry name" value="Sig_transdc_resp-reg_C-effctor"/>
</dbReference>
<reference evidence="8" key="1">
    <citation type="journal article" date="2019" name="Int. J. Syst. Evol. Microbiol.">
        <title>The Global Catalogue of Microorganisms (GCM) 10K type strain sequencing project: providing services to taxonomists for standard genome sequencing and annotation.</title>
        <authorList>
            <consortium name="The Broad Institute Genomics Platform"/>
            <consortium name="The Broad Institute Genome Sequencing Center for Infectious Disease"/>
            <person name="Wu L."/>
            <person name="Ma J."/>
        </authorList>
    </citation>
    <scope>NUCLEOTIDE SEQUENCE [LARGE SCALE GENOMIC DNA]</scope>
    <source>
        <strain evidence="8">JCM 18304</strain>
    </source>
</reference>
<keyword evidence="4" id="KW-0804">Transcription</keyword>
<comment type="caution">
    <text evidence="7">The sequence shown here is derived from an EMBL/GenBank/DDBJ whole genome shotgun (WGS) entry which is preliminary data.</text>
</comment>
<dbReference type="SUPFAM" id="SSF46894">
    <property type="entry name" value="C-terminal effector domain of the bipartite response regulators"/>
    <property type="match status" value="1"/>
</dbReference>
<keyword evidence="2" id="KW-0805">Transcription regulation</keyword>
<protein>
    <recommendedName>
        <fullName evidence="6">OmpR/PhoB-type domain-containing protein</fullName>
    </recommendedName>
</protein>
<name>A0ABP9SPX9_9ACTN</name>
<evidence type="ECO:0000256" key="2">
    <source>
        <dbReference type="ARBA" id="ARBA00023015"/>
    </source>
</evidence>
<evidence type="ECO:0000256" key="5">
    <source>
        <dbReference type="PROSITE-ProRule" id="PRU01091"/>
    </source>
</evidence>
<sequence>MSFPTALPAPGDGCAGPVDGGWTLEDSEPLVEVSIAIHAGPAAMHRARALADWLSSIAAEAGYETRTGRSRAHAGTAPIRTGGVGAWTGVAGTLTSVDGRRLDPGSTPPELILSPDRRTASLDGLAIALTRREFDLLVFLARHPHQVFSRTQLLERVWLCDTGCGERTIDVHVRRLRQKLAGRGPAITTIRGVGYRLDGPDRLGLRHG</sequence>
<evidence type="ECO:0000313" key="7">
    <source>
        <dbReference type="EMBL" id="GAA5199335.1"/>
    </source>
</evidence>